<dbReference type="SUPFAM" id="SSF51735">
    <property type="entry name" value="NAD(P)-binding Rossmann-fold domains"/>
    <property type="match status" value="1"/>
</dbReference>
<evidence type="ECO:0008006" key="3">
    <source>
        <dbReference type="Google" id="ProtNLM"/>
    </source>
</evidence>
<keyword evidence="2" id="KW-1185">Reference proteome</keyword>
<evidence type="ECO:0000313" key="2">
    <source>
        <dbReference type="Proteomes" id="UP001140513"/>
    </source>
</evidence>
<organism evidence="1 2">
    <name type="scientific">Didymosphaeria variabile</name>
    <dbReference type="NCBI Taxonomy" id="1932322"/>
    <lineage>
        <taxon>Eukaryota</taxon>
        <taxon>Fungi</taxon>
        <taxon>Dikarya</taxon>
        <taxon>Ascomycota</taxon>
        <taxon>Pezizomycotina</taxon>
        <taxon>Dothideomycetes</taxon>
        <taxon>Pleosporomycetidae</taxon>
        <taxon>Pleosporales</taxon>
        <taxon>Massarineae</taxon>
        <taxon>Didymosphaeriaceae</taxon>
        <taxon>Didymosphaeria</taxon>
    </lineage>
</organism>
<accession>A0A9W8XAM5</accession>
<comment type="caution">
    <text evidence="1">The sequence shown here is derived from an EMBL/GenBank/DDBJ whole genome shotgun (WGS) entry which is preliminary data.</text>
</comment>
<dbReference type="PANTHER" id="PTHR14097:SF8">
    <property type="entry name" value="NAD(P)-BINDING DOMAIN-CONTAINING PROTEIN"/>
    <property type="match status" value="1"/>
</dbReference>
<protein>
    <recommendedName>
        <fullName evidence="3">Nucleoside-diphosphate-sugar epimerase</fullName>
    </recommendedName>
</protein>
<dbReference type="Gene3D" id="3.40.50.720">
    <property type="entry name" value="NAD(P)-binding Rossmann-like Domain"/>
    <property type="match status" value="1"/>
</dbReference>
<dbReference type="OrthoDB" id="9975943at2759"/>
<gene>
    <name evidence="1" type="ORF">N0V89_012496</name>
</gene>
<dbReference type="PANTHER" id="PTHR14097">
    <property type="entry name" value="OXIDOREDUCTASE HTATIP2"/>
    <property type="match status" value="1"/>
</dbReference>
<dbReference type="InterPro" id="IPR036291">
    <property type="entry name" value="NAD(P)-bd_dom_sf"/>
</dbReference>
<dbReference type="RefSeq" id="XP_056065204.1">
    <property type="nucleotide sequence ID" value="XM_056221217.1"/>
</dbReference>
<evidence type="ECO:0000313" key="1">
    <source>
        <dbReference type="EMBL" id="KAJ4344752.1"/>
    </source>
</evidence>
<proteinExistence type="predicted"/>
<dbReference type="AlphaFoldDB" id="A0A9W8XAM5"/>
<dbReference type="GeneID" id="80916026"/>
<dbReference type="Proteomes" id="UP001140513">
    <property type="component" value="Unassembled WGS sequence"/>
</dbReference>
<dbReference type="EMBL" id="JAPEUX010000010">
    <property type="protein sequence ID" value="KAJ4344752.1"/>
    <property type="molecule type" value="Genomic_DNA"/>
</dbReference>
<name>A0A9W8XAM5_9PLEO</name>
<reference evidence="1" key="1">
    <citation type="submission" date="2022-10" db="EMBL/GenBank/DDBJ databases">
        <title>Tapping the CABI collections for fungal endophytes: first genome assemblies for Collariella, Neodidymelliopsis, Ascochyta clinopodiicola, Didymella pomorum, Didymosphaeria variabile, Neocosmospora piperis and Neocucurbitaria cava.</title>
        <authorList>
            <person name="Hill R."/>
        </authorList>
    </citation>
    <scope>NUCLEOTIDE SEQUENCE</scope>
    <source>
        <strain evidence="1">IMI 356815</strain>
    </source>
</reference>
<sequence>MVHLILTGATGLVGSGVLQQMLANDAVSRISILSRRPVKMAEGEAKAKVIIHKDFMTYDQTLLDELKDAQGCVWALGVSQNDVDKALVIPTPLIPCKKANCSCSQYFEITHEYPLAAAQAFAKLHPNSPFTFVFVSAEGATHNPGMFTAMFGRVKGQVEKSMFDFYKATPNFKLYTVRPAGVDWRDHPEIHPFMPSQPLWKKALMAPIDAVYKPMITPTKPMGRIYTELAMSKGEPLEGKDTQMEGRLLPNIAFRRMAGL</sequence>